<dbReference type="EMBL" id="BTGU01000430">
    <property type="protein sequence ID" value="GMN67286.1"/>
    <property type="molecule type" value="Genomic_DNA"/>
</dbReference>
<proteinExistence type="predicted"/>
<evidence type="ECO:0000313" key="2">
    <source>
        <dbReference type="Proteomes" id="UP001187192"/>
    </source>
</evidence>
<gene>
    <name evidence="1" type="ORF">TIFTF001_036350</name>
</gene>
<organism evidence="1 2">
    <name type="scientific">Ficus carica</name>
    <name type="common">Common fig</name>
    <dbReference type="NCBI Taxonomy" id="3494"/>
    <lineage>
        <taxon>Eukaryota</taxon>
        <taxon>Viridiplantae</taxon>
        <taxon>Streptophyta</taxon>
        <taxon>Embryophyta</taxon>
        <taxon>Tracheophyta</taxon>
        <taxon>Spermatophyta</taxon>
        <taxon>Magnoliopsida</taxon>
        <taxon>eudicotyledons</taxon>
        <taxon>Gunneridae</taxon>
        <taxon>Pentapetalae</taxon>
        <taxon>rosids</taxon>
        <taxon>fabids</taxon>
        <taxon>Rosales</taxon>
        <taxon>Moraceae</taxon>
        <taxon>Ficeae</taxon>
        <taxon>Ficus</taxon>
    </lineage>
</organism>
<sequence length="61" mass="6565">MRCGEDVAPVGARRFFGEICGDISPVELCAPFVGDKNCVLTPNRQSASPAWRGFFSSDGRS</sequence>
<evidence type="ECO:0000313" key="1">
    <source>
        <dbReference type="EMBL" id="GMN67286.1"/>
    </source>
</evidence>
<dbReference type="AlphaFoldDB" id="A0AA88E436"/>
<accession>A0AA88E436</accession>
<protein>
    <submittedName>
        <fullName evidence="1">Uncharacterized protein</fullName>
    </submittedName>
</protein>
<dbReference type="Proteomes" id="UP001187192">
    <property type="component" value="Unassembled WGS sequence"/>
</dbReference>
<comment type="caution">
    <text evidence="1">The sequence shown here is derived from an EMBL/GenBank/DDBJ whole genome shotgun (WGS) entry which is preliminary data.</text>
</comment>
<keyword evidence="2" id="KW-1185">Reference proteome</keyword>
<name>A0AA88E436_FICCA</name>
<reference evidence="1" key="1">
    <citation type="submission" date="2023-07" db="EMBL/GenBank/DDBJ databases">
        <title>draft genome sequence of fig (Ficus carica).</title>
        <authorList>
            <person name="Takahashi T."/>
            <person name="Nishimura K."/>
        </authorList>
    </citation>
    <scope>NUCLEOTIDE SEQUENCE</scope>
</reference>